<sequence length="171" mass="19806">MPDKIIYISVHLSPEKAEREVQTLKEELETKKKELEARKMMQLGNSQKYQENDTCVTSQDSDKGHIVVDEVDPEGKYVRLYNKSKTDQEMTNWELYLHVNNKKPNIYTFRTQGNSRLERPSRSGLQVVVSIMIPPLTWCGRTRNPGALENNCWSLSTAAMESWRQGKCLNQ</sequence>
<proteinExistence type="predicted"/>
<keyword evidence="1" id="KW-0175">Coiled coil</keyword>
<evidence type="ECO:0000313" key="3">
    <source>
        <dbReference type="EMBL" id="KAF1380944.1"/>
    </source>
</evidence>
<dbReference type="Proteomes" id="UP000465112">
    <property type="component" value="Chromosome 14"/>
</dbReference>
<dbReference type="SUPFAM" id="SSF74853">
    <property type="entry name" value="Lamin A/C globular tail domain"/>
    <property type="match status" value="1"/>
</dbReference>
<reference evidence="3 4" key="1">
    <citation type="submission" date="2019-06" db="EMBL/GenBank/DDBJ databases">
        <title>A chromosome-scale genome assembly of the European perch, Perca fluviatilis.</title>
        <authorList>
            <person name="Roques C."/>
            <person name="Zahm M."/>
            <person name="Cabau C."/>
            <person name="Klopp C."/>
            <person name="Bouchez O."/>
            <person name="Donnadieu C."/>
            <person name="Kuhl H."/>
            <person name="Gislard M."/>
            <person name="Guendouz S."/>
            <person name="Journot L."/>
            <person name="Haffray P."/>
            <person name="Bestin A."/>
            <person name="Morvezen R."/>
            <person name="Feron R."/>
            <person name="Wen M."/>
            <person name="Jouanno E."/>
            <person name="Herpin A."/>
            <person name="Schartl M."/>
            <person name="Postlethwait J."/>
            <person name="Schaerlinger B."/>
            <person name="Chardard D."/>
            <person name="Lecocq T."/>
            <person name="Poncet C."/>
            <person name="Jaffrelo L."/>
            <person name="Lampietro C."/>
            <person name="Guiguen Y."/>
        </authorList>
    </citation>
    <scope>NUCLEOTIDE SEQUENCE [LARGE SCALE GENOMIC DNA]</scope>
    <source>
        <tissue evidence="3">Blood</tissue>
    </source>
</reference>
<dbReference type="Gene3D" id="2.60.40.1260">
    <property type="entry name" value="Lamin Tail domain"/>
    <property type="match status" value="1"/>
</dbReference>
<dbReference type="EMBL" id="VHII01000014">
    <property type="protein sequence ID" value="KAF1380944.1"/>
    <property type="molecule type" value="Genomic_DNA"/>
</dbReference>
<dbReference type="InterPro" id="IPR001322">
    <property type="entry name" value="Lamin_tail_dom"/>
</dbReference>
<organism evidence="3 4">
    <name type="scientific">Perca fluviatilis</name>
    <name type="common">European perch</name>
    <dbReference type="NCBI Taxonomy" id="8168"/>
    <lineage>
        <taxon>Eukaryota</taxon>
        <taxon>Metazoa</taxon>
        <taxon>Chordata</taxon>
        <taxon>Craniata</taxon>
        <taxon>Vertebrata</taxon>
        <taxon>Euteleostomi</taxon>
        <taxon>Actinopterygii</taxon>
        <taxon>Neopterygii</taxon>
        <taxon>Teleostei</taxon>
        <taxon>Neoteleostei</taxon>
        <taxon>Acanthomorphata</taxon>
        <taxon>Eupercaria</taxon>
        <taxon>Perciformes</taxon>
        <taxon>Percoidei</taxon>
        <taxon>Percidae</taxon>
        <taxon>Percinae</taxon>
        <taxon>Perca</taxon>
    </lineage>
</organism>
<accession>A0A6A5EZ34</accession>
<keyword evidence="4" id="KW-1185">Reference proteome</keyword>
<evidence type="ECO:0000259" key="2">
    <source>
        <dbReference type="PROSITE" id="PS51841"/>
    </source>
</evidence>
<dbReference type="PROSITE" id="PS51841">
    <property type="entry name" value="LTD"/>
    <property type="match status" value="1"/>
</dbReference>
<dbReference type="AlphaFoldDB" id="A0A6A5EZ34"/>
<evidence type="ECO:0000313" key="4">
    <source>
        <dbReference type="Proteomes" id="UP000465112"/>
    </source>
</evidence>
<name>A0A6A5EZ34_PERFL</name>
<feature type="domain" description="LTD" evidence="2">
    <location>
        <begin position="54"/>
        <end position="165"/>
    </location>
</feature>
<gene>
    <name evidence="3" type="ORF">PFLUV_G00169320</name>
</gene>
<protein>
    <recommendedName>
        <fullName evidence="2">LTD domain-containing protein</fullName>
    </recommendedName>
</protein>
<comment type="caution">
    <text evidence="3">The sequence shown here is derived from an EMBL/GenBank/DDBJ whole genome shotgun (WGS) entry which is preliminary data.</text>
</comment>
<dbReference type="InterPro" id="IPR036415">
    <property type="entry name" value="Lamin_tail_dom_sf"/>
</dbReference>
<evidence type="ECO:0000256" key="1">
    <source>
        <dbReference type="SAM" id="Coils"/>
    </source>
</evidence>
<feature type="coiled-coil region" evidence="1">
    <location>
        <begin position="14"/>
        <end position="45"/>
    </location>
</feature>